<reference evidence="2 3" key="1">
    <citation type="journal article" date="2015" name="Int. Biodeterior. Biodegradation">
        <title>Physiological and genetic screening methods for the isolation of methyl tert-butyl ether-degrading bacteria for bioremediation purposes.</title>
        <authorList>
            <person name="Guisado I.M."/>
            <person name="Purswani J."/>
            <person name="Gonzalez Lopez J."/>
            <person name="Pozo C."/>
        </authorList>
    </citation>
    <scope>NUCLEOTIDE SEQUENCE [LARGE SCALE GENOMIC DNA]</scope>
    <source>
        <strain evidence="2 3">SH7</strain>
    </source>
</reference>
<feature type="transmembrane region" description="Helical" evidence="1">
    <location>
        <begin position="260"/>
        <end position="280"/>
    </location>
</feature>
<name>A0A0W1B2J2_9BACL</name>
<dbReference type="Pfam" id="PF13687">
    <property type="entry name" value="DUF4153"/>
    <property type="match status" value="1"/>
</dbReference>
<feature type="transmembrane region" description="Helical" evidence="1">
    <location>
        <begin position="300"/>
        <end position="320"/>
    </location>
</feature>
<protein>
    <submittedName>
        <fullName evidence="2">Uncharacterized protein</fullName>
    </submittedName>
</protein>
<dbReference type="EMBL" id="LCZJ02000017">
    <property type="protein sequence ID" value="KTD87826.1"/>
    <property type="molecule type" value="Genomic_DNA"/>
</dbReference>
<keyword evidence="1" id="KW-0812">Transmembrane</keyword>
<gene>
    <name evidence="2" type="ORF">UQ64_08735</name>
</gene>
<feature type="transmembrane region" description="Helical" evidence="1">
    <location>
        <begin position="367"/>
        <end position="387"/>
    </location>
</feature>
<feature type="transmembrane region" description="Helical" evidence="1">
    <location>
        <begin position="161"/>
        <end position="185"/>
    </location>
</feature>
<dbReference type="OrthoDB" id="9767931at2"/>
<keyword evidence="1" id="KW-0472">Membrane</keyword>
<feature type="transmembrane region" description="Helical" evidence="1">
    <location>
        <begin position="88"/>
        <end position="107"/>
    </location>
</feature>
<dbReference type="Proteomes" id="UP000054709">
    <property type="component" value="Unassembled WGS sequence"/>
</dbReference>
<evidence type="ECO:0000313" key="2">
    <source>
        <dbReference type="EMBL" id="KTD87826.1"/>
    </source>
</evidence>
<feature type="transmembrane region" description="Helical" evidence="1">
    <location>
        <begin position="12"/>
        <end position="31"/>
    </location>
</feature>
<keyword evidence="1" id="KW-1133">Transmembrane helix</keyword>
<feature type="transmembrane region" description="Helical" evidence="1">
    <location>
        <begin position="332"/>
        <end position="352"/>
    </location>
</feature>
<feature type="transmembrane region" description="Helical" evidence="1">
    <location>
        <begin position="399"/>
        <end position="421"/>
    </location>
</feature>
<sequence>MTDGTELKLNRSLTALIVAFLLAIVHQLLFYGKLPGVSYPIFVCLFYVYMLYYAKAKLRKLTKFSYFWFGAIFLLSLTYVLFHNLFYFGLNLLVIPVLILLHMTYLLSDKRPSWSQFTMLWGTLEHVIPQNFRHWGTVFKDIKRSSESKVKDERKQVLGKVFTGLAISFPILLVVITLLASADGVFHHVLIWLPNLLDRISFGEIIVRTLWILLMGMGFFGLVWGYVDSKIYDWNVQPKEYGPVLAPVTFKVDPVIMTTILIAINTVYVLFVIVQFSYLFGAWEGMVPEGSSYADYARSGFFELIMVTAINFVILMLALGSVGKRGGLLQKVINILLYILVGCSTVMLYSAYTRLTLYEEAYGYTTIRFLVHAFMIFMGLLLILAAVRIAAPRLPLAKCYIVLGLASYVVMNYIGMDLIIANKNMERYEVSGKLDADYLVGLSPEVIPSLIKFSRKEDGMLDQFLKNEWWDGAQRERKWQSFNFPEYRAQRELEKYFAQ</sequence>
<dbReference type="AlphaFoldDB" id="A0A0W1B2J2"/>
<keyword evidence="3" id="KW-1185">Reference proteome</keyword>
<organism evidence="2 3">
    <name type="scientific">Paenibacillus etheri</name>
    <dbReference type="NCBI Taxonomy" id="1306852"/>
    <lineage>
        <taxon>Bacteria</taxon>
        <taxon>Bacillati</taxon>
        <taxon>Bacillota</taxon>
        <taxon>Bacilli</taxon>
        <taxon>Bacillales</taxon>
        <taxon>Paenibacillaceae</taxon>
        <taxon>Paenibacillus</taxon>
    </lineage>
</organism>
<feature type="transmembrane region" description="Helical" evidence="1">
    <location>
        <begin position="66"/>
        <end position="82"/>
    </location>
</feature>
<dbReference type="InterPro" id="IPR025291">
    <property type="entry name" value="DUF4153"/>
</dbReference>
<dbReference type="RefSeq" id="WP_060622478.1">
    <property type="nucleotide sequence ID" value="NZ_LCZJ02000017.1"/>
</dbReference>
<evidence type="ECO:0000256" key="1">
    <source>
        <dbReference type="SAM" id="Phobius"/>
    </source>
</evidence>
<feature type="transmembrane region" description="Helical" evidence="1">
    <location>
        <begin position="205"/>
        <end position="227"/>
    </location>
</feature>
<accession>A0A0W1B2J2</accession>
<comment type="caution">
    <text evidence="2">The sequence shown here is derived from an EMBL/GenBank/DDBJ whole genome shotgun (WGS) entry which is preliminary data.</text>
</comment>
<feature type="transmembrane region" description="Helical" evidence="1">
    <location>
        <begin position="37"/>
        <end position="54"/>
    </location>
</feature>
<evidence type="ECO:0000313" key="3">
    <source>
        <dbReference type="Proteomes" id="UP000054709"/>
    </source>
</evidence>
<proteinExistence type="predicted"/>